<feature type="compositionally biased region" description="Polar residues" evidence="1">
    <location>
        <begin position="57"/>
        <end position="67"/>
    </location>
</feature>
<dbReference type="STRING" id="115783.SAMN02745119_00968"/>
<evidence type="ECO:0000313" key="3">
    <source>
        <dbReference type="Proteomes" id="UP000190102"/>
    </source>
</evidence>
<feature type="compositionally biased region" description="Low complexity" evidence="1">
    <location>
        <begin position="76"/>
        <end position="108"/>
    </location>
</feature>
<dbReference type="AlphaFoldDB" id="A0A1T4LNG2"/>
<evidence type="ECO:0000313" key="2">
    <source>
        <dbReference type="EMBL" id="SJZ56058.1"/>
    </source>
</evidence>
<dbReference type="EMBL" id="FUWR01000003">
    <property type="protein sequence ID" value="SJZ56058.1"/>
    <property type="molecule type" value="Genomic_DNA"/>
</dbReference>
<organism evidence="2 3">
    <name type="scientific">Trichlorobacter thiogenes</name>
    <dbReference type="NCBI Taxonomy" id="115783"/>
    <lineage>
        <taxon>Bacteria</taxon>
        <taxon>Pseudomonadati</taxon>
        <taxon>Thermodesulfobacteriota</taxon>
        <taxon>Desulfuromonadia</taxon>
        <taxon>Geobacterales</taxon>
        <taxon>Geobacteraceae</taxon>
        <taxon>Trichlorobacter</taxon>
    </lineage>
</organism>
<dbReference type="OrthoDB" id="5432538at2"/>
<dbReference type="RefSeq" id="WP_078789248.1">
    <property type="nucleotide sequence ID" value="NZ_FUWR01000003.1"/>
</dbReference>
<name>A0A1T4LNG2_9BACT</name>
<evidence type="ECO:0000256" key="1">
    <source>
        <dbReference type="SAM" id="MobiDB-lite"/>
    </source>
</evidence>
<reference evidence="3" key="1">
    <citation type="submission" date="2017-02" db="EMBL/GenBank/DDBJ databases">
        <authorList>
            <person name="Varghese N."/>
            <person name="Submissions S."/>
        </authorList>
    </citation>
    <scope>NUCLEOTIDE SEQUENCE [LARGE SCALE GENOMIC DNA]</scope>
    <source>
        <strain evidence="3">ATCC BAA-34</strain>
    </source>
</reference>
<dbReference type="Proteomes" id="UP000190102">
    <property type="component" value="Unassembled WGS sequence"/>
</dbReference>
<sequence length="173" mass="18024">MRCPKCGYTSFESYDSCRKCSADLTEFKQSHGIAPMILPPSLRAEMAAGLGIEASKQDASPDTSNDMFSFDLPTEQQPAAAQAVSSSPFSFDDTPAAPAASAPDPFASLMTSSPQPAAAPPQAPPQGFELNSFSWDDTPTPGEAGSTAAEGGKKTADDDFNSLFGDLGDSDKK</sequence>
<accession>A0A1T4LNG2</accession>
<gene>
    <name evidence="2" type="ORF">SAMN02745119_00968</name>
</gene>
<keyword evidence="3" id="KW-1185">Reference proteome</keyword>
<protein>
    <submittedName>
        <fullName evidence="2">Uncharacterized protein</fullName>
    </submittedName>
</protein>
<feature type="region of interest" description="Disordered" evidence="1">
    <location>
        <begin position="53"/>
        <end position="173"/>
    </location>
</feature>
<proteinExistence type="predicted"/>